<reference evidence="6 7" key="1">
    <citation type="journal article" date="2010" name="Appl. Environ. Microbiol.">
        <title>Targeted chromosomal knockouts in Mycoplasma pneumoniae.</title>
        <authorList>
            <person name="Krishnakumar R."/>
            <person name="Assad-Garcia N."/>
            <person name="Benders G.A."/>
            <person name="Phan Q."/>
            <person name="Montague M.G."/>
            <person name="Glass J.I."/>
        </authorList>
    </citation>
    <scope>NUCLEOTIDE SEQUENCE [LARGE SCALE GENOMIC DNA]</scope>
    <source>
        <strain evidence="7">ATCC 15531 / DSM 22911 / NBRC 14401 / NCTC 10119 / FH</strain>
    </source>
</reference>
<dbReference type="InterPro" id="IPR003339">
    <property type="entry name" value="ABC/ECF_trnsptr_transmembrane"/>
</dbReference>
<comment type="subcellular location">
    <subcellularLocation>
        <location evidence="1">Membrane</location>
        <topology evidence="1">Multi-pass membrane protein</topology>
    </subcellularLocation>
</comment>
<dbReference type="HOGENOM" id="CLU_876668_0_0_14"/>
<keyword evidence="4 5" id="KW-0472">Membrane</keyword>
<sequence>MTSKNFLSQLPPVLKLWWWIISLVVAFLPLGLHGLIIINAIFFALVIVVERKLKTFAIIFGWLLFFFWFNIVVNGFIFLPNSSALASQNENFLGHFIYSGGEQFGGVSWWSVNTRSLLRSLVIALRISMLFATSFLLTASTSIYELAFGVERLCTPLRYLKIKTQPLSILFALVFKLLPIVKGELKRIKQAQAIRGFKYGKLAFLNPVKLKTLFIPVLLSTVKKTEAVAFALQAKGYQLDNPNKTHYLQKYNLWGGIVFLGLFVLLSCLLMVNNWHLVYWTNPHYSFTFTHQNFCFFKQISSPQLLAFWQLELLAIG</sequence>
<proteinExistence type="predicted"/>
<feature type="transmembrane region" description="Helical" evidence="5">
    <location>
        <begin position="16"/>
        <end position="49"/>
    </location>
</feature>
<feature type="transmembrane region" description="Helical" evidence="5">
    <location>
        <begin position="124"/>
        <end position="144"/>
    </location>
</feature>
<organism evidence="6 7">
    <name type="scientific">Mycoplasmoides pneumoniae (strain ATCC 15531 / DSM 23978 / CIP 103766 / NBRC 14401 / NCTC 10119 / FH)</name>
    <name type="common">Mycoplasma pneumoniae</name>
    <dbReference type="NCBI Taxonomy" id="722438"/>
    <lineage>
        <taxon>Bacteria</taxon>
        <taxon>Bacillati</taxon>
        <taxon>Mycoplasmatota</taxon>
        <taxon>Mycoplasmoidales</taxon>
        <taxon>Mycoplasmoidaceae</taxon>
        <taxon>Mycoplasmoides</taxon>
    </lineage>
</organism>
<gene>
    <name evidence="6" type="ordered locus">MPNE_0504</name>
</gene>
<dbReference type="Pfam" id="PF02361">
    <property type="entry name" value="CbiQ"/>
    <property type="match status" value="1"/>
</dbReference>
<accession>A0A0H3DL39</accession>
<protein>
    <submittedName>
        <fullName evidence="6">Cobalt transport protein</fullName>
    </submittedName>
</protein>
<dbReference type="GeneID" id="66608902"/>
<dbReference type="PANTHER" id="PTHR33514:SF13">
    <property type="entry name" value="PROTEIN ABCI12, CHLOROPLASTIC"/>
    <property type="match status" value="1"/>
</dbReference>
<dbReference type="eggNOG" id="COG0619">
    <property type="taxonomic scope" value="Bacteria"/>
</dbReference>
<feature type="transmembrane region" description="Helical" evidence="5">
    <location>
        <begin position="164"/>
        <end position="181"/>
    </location>
</feature>
<dbReference type="PaxDb" id="722438-MPNE_0504"/>
<dbReference type="RefSeq" id="WP_010874787.1">
    <property type="nucleotide sequence ID" value="NZ_CP010546.1"/>
</dbReference>
<evidence type="ECO:0000256" key="4">
    <source>
        <dbReference type="ARBA" id="ARBA00023136"/>
    </source>
</evidence>
<dbReference type="SMR" id="A0A0H3DL39"/>
<dbReference type="PANTHER" id="PTHR33514">
    <property type="entry name" value="PROTEIN ABCI12, CHLOROPLASTIC"/>
    <property type="match status" value="1"/>
</dbReference>
<evidence type="ECO:0000313" key="7">
    <source>
        <dbReference type="Proteomes" id="UP000007756"/>
    </source>
</evidence>
<name>A0A0H3DL39_MYCPB</name>
<evidence type="ECO:0000256" key="1">
    <source>
        <dbReference type="ARBA" id="ARBA00004141"/>
    </source>
</evidence>
<dbReference type="AlphaFoldDB" id="A0A0H3DL39"/>
<feature type="transmembrane region" description="Helical" evidence="5">
    <location>
        <begin position="92"/>
        <end position="112"/>
    </location>
</feature>
<evidence type="ECO:0000256" key="2">
    <source>
        <dbReference type="ARBA" id="ARBA00022692"/>
    </source>
</evidence>
<keyword evidence="2 5" id="KW-0812">Transmembrane</keyword>
<evidence type="ECO:0000256" key="5">
    <source>
        <dbReference type="SAM" id="Phobius"/>
    </source>
</evidence>
<evidence type="ECO:0000313" key="6">
    <source>
        <dbReference type="EMBL" id="ADK86954.1"/>
    </source>
</evidence>
<evidence type="ECO:0000256" key="3">
    <source>
        <dbReference type="ARBA" id="ARBA00022989"/>
    </source>
</evidence>
<feature type="transmembrane region" description="Helical" evidence="5">
    <location>
        <begin position="56"/>
        <end position="80"/>
    </location>
</feature>
<dbReference type="GO" id="GO:0005886">
    <property type="term" value="C:plasma membrane"/>
    <property type="evidence" value="ECO:0007669"/>
    <property type="project" value="UniProtKB-ARBA"/>
</dbReference>
<dbReference type="CDD" id="cd16914">
    <property type="entry name" value="EcfT"/>
    <property type="match status" value="1"/>
</dbReference>
<feature type="transmembrane region" description="Helical" evidence="5">
    <location>
        <begin position="251"/>
        <end position="272"/>
    </location>
</feature>
<dbReference type="STRING" id="722438.F539_02425"/>
<dbReference type="Proteomes" id="UP000007756">
    <property type="component" value="Chromosome"/>
</dbReference>
<dbReference type="EMBL" id="CP002077">
    <property type="protein sequence ID" value="ADK86954.1"/>
    <property type="molecule type" value="Genomic_DNA"/>
</dbReference>
<keyword evidence="3 5" id="KW-1133">Transmembrane helix</keyword>
<dbReference type="PATRIC" id="fig|722438.3.peg.486"/>
<dbReference type="KEGG" id="mpj:MPNE_0504"/>